<dbReference type="InterPro" id="IPR003779">
    <property type="entry name" value="CMD-like"/>
</dbReference>
<dbReference type="STRING" id="1850517.A8708_04385"/>
<reference evidence="2 3" key="1">
    <citation type="submission" date="2016-05" db="EMBL/GenBank/DDBJ databases">
        <title>Paenibacillus sp. 1ZS3-15 nov., isolated from the rhizosphere soil.</title>
        <authorList>
            <person name="Zhang X.X."/>
            <person name="Zhang J."/>
        </authorList>
    </citation>
    <scope>NUCLEOTIDE SEQUENCE [LARGE SCALE GENOMIC DNA]</scope>
    <source>
        <strain evidence="2 3">1ZS3-15</strain>
    </source>
</reference>
<dbReference type="Proteomes" id="UP000078454">
    <property type="component" value="Unassembled WGS sequence"/>
</dbReference>
<dbReference type="Gene3D" id="1.20.1290.10">
    <property type="entry name" value="AhpD-like"/>
    <property type="match status" value="1"/>
</dbReference>
<dbReference type="OrthoDB" id="9802489at2"/>
<sequence>MKHRAIVSTARKAYGELAPAFVDYSEDVLFGDLWRREQLSLRDRSLVTIAVLVAGGGIGQLPYHLRLAQENGLSTEELVEAITHLAFYAGWPRAASALDCIKVIAESLER</sequence>
<name>A0A198A2Z8_9BACL</name>
<dbReference type="InterPro" id="IPR029032">
    <property type="entry name" value="AhpD-like"/>
</dbReference>
<accession>A0A198A2Z8</accession>
<organism evidence="2 3">
    <name type="scientific">Paenibacillus oryzisoli</name>
    <dbReference type="NCBI Taxonomy" id="1850517"/>
    <lineage>
        <taxon>Bacteria</taxon>
        <taxon>Bacillati</taxon>
        <taxon>Bacillota</taxon>
        <taxon>Bacilli</taxon>
        <taxon>Bacillales</taxon>
        <taxon>Paenibacillaceae</taxon>
        <taxon>Paenibacillus</taxon>
    </lineage>
</organism>
<gene>
    <name evidence="2" type="ORF">A8708_04385</name>
</gene>
<evidence type="ECO:0000259" key="1">
    <source>
        <dbReference type="Pfam" id="PF02627"/>
    </source>
</evidence>
<dbReference type="PANTHER" id="PTHR33570:SF9">
    <property type="entry name" value="BLL4600 PROTEIN"/>
    <property type="match status" value="1"/>
</dbReference>
<dbReference type="EMBL" id="LYPB01000083">
    <property type="protein sequence ID" value="OAS15396.1"/>
    <property type="molecule type" value="Genomic_DNA"/>
</dbReference>
<proteinExistence type="predicted"/>
<dbReference type="SUPFAM" id="SSF69118">
    <property type="entry name" value="AhpD-like"/>
    <property type="match status" value="1"/>
</dbReference>
<evidence type="ECO:0000313" key="2">
    <source>
        <dbReference type="EMBL" id="OAS15396.1"/>
    </source>
</evidence>
<dbReference type="GO" id="GO:0051920">
    <property type="term" value="F:peroxiredoxin activity"/>
    <property type="evidence" value="ECO:0007669"/>
    <property type="project" value="InterPro"/>
</dbReference>
<dbReference type="PANTHER" id="PTHR33570">
    <property type="entry name" value="4-CARBOXYMUCONOLACTONE DECARBOXYLASE FAMILY PROTEIN"/>
    <property type="match status" value="1"/>
</dbReference>
<protein>
    <submittedName>
        <fullName evidence="2">Gamma-carboxymuconolactone decarboxylase</fullName>
    </submittedName>
</protein>
<comment type="caution">
    <text evidence="2">The sequence shown here is derived from an EMBL/GenBank/DDBJ whole genome shotgun (WGS) entry which is preliminary data.</text>
</comment>
<dbReference type="AlphaFoldDB" id="A0A198A2Z8"/>
<keyword evidence="3" id="KW-1185">Reference proteome</keyword>
<dbReference type="RefSeq" id="WP_068668269.1">
    <property type="nucleotide sequence ID" value="NZ_LYPB01000083.1"/>
</dbReference>
<dbReference type="InterPro" id="IPR052512">
    <property type="entry name" value="4CMD/NDH-1_regulator"/>
</dbReference>
<dbReference type="Pfam" id="PF02627">
    <property type="entry name" value="CMD"/>
    <property type="match status" value="1"/>
</dbReference>
<evidence type="ECO:0000313" key="3">
    <source>
        <dbReference type="Proteomes" id="UP000078454"/>
    </source>
</evidence>
<feature type="domain" description="Carboxymuconolactone decarboxylase-like" evidence="1">
    <location>
        <begin position="19"/>
        <end position="100"/>
    </location>
</feature>